<keyword evidence="2" id="KW-1185">Reference proteome</keyword>
<evidence type="ECO:0000313" key="1">
    <source>
        <dbReference type="EMBL" id="KAJ1132526.1"/>
    </source>
</evidence>
<reference evidence="1" key="1">
    <citation type="journal article" date="2022" name="bioRxiv">
        <title>Sequencing and chromosome-scale assembly of the giantPleurodeles waltlgenome.</title>
        <authorList>
            <person name="Brown T."/>
            <person name="Elewa A."/>
            <person name="Iarovenko S."/>
            <person name="Subramanian E."/>
            <person name="Araus A.J."/>
            <person name="Petzold A."/>
            <person name="Susuki M."/>
            <person name="Suzuki K.-i.T."/>
            <person name="Hayashi T."/>
            <person name="Toyoda A."/>
            <person name="Oliveira C."/>
            <person name="Osipova E."/>
            <person name="Leigh N.D."/>
            <person name="Simon A."/>
            <person name="Yun M.H."/>
        </authorList>
    </citation>
    <scope>NUCLEOTIDE SEQUENCE</scope>
    <source>
        <strain evidence="1">20211129_DDA</strain>
        <tissue evidence="1">Liver</tissue>
    </source>
</reference>
<evidence type="ECO:0000313" key="2">
    <source>
        <dbReference type="Proteomes" id="UP001066276"/>
    </source>
</evidence>
<sequence>MQYRTNYKGLEELAYVYFKDDEIKSLQNGSHDETVFHLNQPLSKISPLASCKEQKPDFVHPLVNNGGQTALRVRRVRGYTFQQSTDELEDLRVCIPEVRHNHKAAVLC</sequence>
<dbReference type="AlphaFoldDB" id="A0AAV7PWP6"/>
<proteinExistence type="predicted"/>
<gene>
    <name evidence="1" type="ORF">NDU88_010835</name>
</gene>
<organism evidence="1 2">
    <name type="scientific">Pleurodeles waltl</name>
    <name type="common">Iberian ribbed newt</name>
    <dbReference type="NCBI Taxonomy" id="8319"/>
    <lineage>
        <taxon>Eukaryota</taxon>
        <taxon>Metazoa</taxon>
        <taxon>Chordata</taxon>
        <taxon>Craniata</taxon>
        <taxon>Vertebrata</taxon>
        <taxon>Euteleostomi</taxon>
        <taxon>Amphibia</taxon>
        <taxon>Batrachia</taxon>
        <taxon>Caudata</taxon>
        <taxon>Salamandroidea</taxon>
        <taxon>Salamandridae</taxon>
        <taxon>Pleurodelinae</taxon>
        <taxon>Pleurodeles</taxon>
    </lineage>
</organism>
<name>A0AAV7PWP6_PLEWA</name>
<protein>
    <submittedName>
        <fullName evidence="1">Uncharacterized protein</fullName>
    </submittedName>
</protein>
<dbReference type="EMBL" id="JANPWB010000011">
    <property type="protein sequence ID" value="KAJ1132526.1"/>
    <property type="molecule type" value="Genomic_DNA"/>
</dbReference>
<accession>A0AAV7PWP6</accession>
<dbReference type="Proteomes" id="UP001066276">
    <property type="component" value="Chromosome 7"/>
</dbReference>
<comment type="caution">
    <text evidence="1">The sequence shown here is derived from an EMBL/GenBank/DDBJ whole genome shotgun (WGS) entry which is preliminary data.</text>
</comment>